<evidence type="ECO:0000256" key="1">
    <source>
        <dbReference type="ARBA" id="ARBA00006217"/>
    </source>
</evidence>
<dbReference type="InterPro" id="IPR036874">
    <property type="entry name" value="Carbonic_anhydrase_sf"/>
</dbReference>
<evidence type="ECO:0000256" key="4">
    <source>
        <dbReference type="ARBA" id="ARBA00022833"/>
    </source>
</evidence>
<dbReference type="EC" id="4.2.1.1" evidence="2"/>
<sequence length="168" mass="17935">MCLEGFRNLLNGAGALTAESILARIKATASRQSPRCAVLTCSDSRLSPELLTLSNIGDMFVVRIAGNVVTDAVYDSLKLAVEKLGVKKIYVIGHKRCGAVELAFKGEAPPSLAAQLNEAVKRAGGDLRKAEVENVKIACEKLRELGAEVEGYYYDLDGPALIPVCKSP</sequence>
<dbReference type="GO" id="GO:0008270">
    <property type="term" value="F:zinc ion binding"/>
    <property type="evidence" value="ECO:0007669"/>
    <property type="project" value="InterPro"/>
</dbReference>
<evidence type="ECO:0000256" key="5">
    <source>
        <dbReference type="ARBA" id="ARBA00023239"/>
    </source>
</evidence>
<evidence type="ECO:0000313" key="8">
    <source>
        <dbReference type="EMBL" id="RFA98070.1"/>
    </source>
</evidence>
<dbReference type="Pfam" id="PF00484">
    <property type="entry name" value="Pro_CA"/>
    <property type="match status" value="1"/>
</dbReference>
<comment type="catalytic activity">
    <reaction evidence="6">
        <text>hydrogencarbonate + H(+) = CO2 + H2O</text>
        <dbReference type="Rhea" id="RHEA:10748"/>
        <dbReference type="ChEBI" id="CHEBI:15377"/>
        <dbReference type="ChEBI" id="CHEBI:15378"/>
        <dbReference type="ChEBI" id="CHEBI:16526"/>
        <dbReference type="ChEBI" id="CHEBI:17544"/>
        <dbReference type="EC" id="4.2.1.1"/>
    </reaction>
</comment>
<protein>
    <recommendedName>
        <fullName evidence="2">carbonic anhydrase</fullName>
        <ecNumber evidence="2">4.2.1.1</ecNumber>
    </recommendedName>
</protein>
<feature type="binding site" evidence="7">
    <location>
        <position position="97"/>
    </location>
    <ligand>
        <name>Zn(2+)</name>
        <dbReference type="ChEBI" id="CHEBI:29105"/>
    </ligand>
</feature>
<dbReference type="InterPro" id="IPR015892">
    <property type="entry name" value="Carbonic_anhydrase_CS"/>
</dbReference>
<dbReference type="PANTHER" id="PTHR11002">
    <property type="entry name" value="CARBONIC ANHYDRASE"/>
    <property type="match status" value="1"/>
</dbReference>
<feature type="binding site" evidence="7">
    <location>
        <position position="94"/>
    </location>
    <ligand>
        <name>Zn(2+)</name>
        <dbReference type="ChEBI" id="CHEBI:29105"/>
    </ligand>
</feature>
<feature type="binding site" evidence="7">
    <location>
        <position position="41"/>
    </location>
    <ligand>
        <name>Zn(2+)</name>
        <dbReference type="ChEBI" id="CHEBI:29105"/>
    </ligand>
</feature>
<evidence type="ECO:0000256" key="3">
    <source>
        <dbReference type="ARBA" id="ARBA00022723"/>
    </source>
</evidence>
<comment type="similarity">
    <text evidence="1">Belongs to the beta-class carbonic anhydrase family.</text>
</comment>
<name>A0A371R2S3_9CREN</name>
<keyword evidence="3 7" id="KW-0479">Metal-binding</keyword>
<dbReference type="Gene3D" id="3.40.1050.10">
    <property type="entry name" value="Carbonic anhydrase"/>
    <property type="match status" value="1"/>
</dbReference>
<dbReference type="EMBL" id="NMUE01000003">
    <property type="protein sequence ID" value="RFA98070.1"/>
    <property type="molecule type" value="Genomic_DNA"/>
</dbReference>
<comment type="cofactor">
    <cofactor evidence="7">
        <name>Zn(2+)</name>
        <dbReference type="ChEBI" id="CHEBI:29105"/>
    </cofactor>
    <text evidence="7">Binds 1 zinc ion per subunit.</text>
</comment>
<evidence type="ECO:0000256" key="2">
    <source>
        <dbReference type="ARBA" id="ARBA00012925"/>
    </source>
</evidence>
<organism evidence="8 9">
    <name type="scientific">Pyrobaculum aerophilum</name>
    <dbReference type="NCBI Taxonomy" id="13773"/>
    <lineage>
        <taxon>Archaea</taxon>
        <taxon>Thermoproteota</taxon>
        <taxon>Thermoprotei</taxon>
        <taxon>Thermoproteales</taxon>
        <taxon>Thermoproteaceae</taxon>
        <taxon>Pyrobaculum</taxon>
    </lineage>
</organism>
<keyword evidence="4 7" id="KW-0862">Zinc</keyword>
<reference evidence="8 9" key="1">
    <citation type="submission" date="2017-07" db="EMBL/GenBank/DDBJ databases">
        <title>Draft genome sequence of aerobic hyperthermophilic archaea, Pyrobaculum aerophilum YKB31 and YKB32.</title>
        <authorList>
            <person name="Mochizuki T."/>
            <person name="Berliner A.J."/>
            <person name="Yoshida-Takashima Y."/>
            <person name="Takaki Y."/>
            <person name="Nunoura T."/>
            <person name="Takai K."/>
        </authorList>
    </citation>
    <scope>NUCLEOTIDE SEQUENCE [LARGE SCALE GENOMIC DNA]</scope>
    <source>
        <strain evidence="8 9">YKB31</strain>
    </source>
</reference>
<dbReference type="PROSITE" id="PS00704">
    <property type="entry name" value="PROK_CO2_ANHYDRASE_1"/>
    <property type="match status" value="1"/>
</dbReference>
<dbReference type="Proteomes" id="UP000257123">
    <property type="component" value="Unassembled WGS sequence"/>
</dbReference>
<gene>
    <name evidence="8" type="ORF">CGL51_01650</name>
</gene>
<evidence type="ECO:0000256" key="6">
    <source>
        <dbReference type="ARBA" id="ARBA00048348"/>
    </source>
</evidence>
<comment type="caution">
    <text evidence="8">The sequence shown here is derived from an EMBL/GenBank/DDBJ whole genome shotgun (WGS) entry which is preliminary data.</text>
</comment>
<dbReference type="SMART" id="SM00947">
    <property type="entry name" value="Pro_CA"/>
    <property type="match status" value="1"/>
</dbReference>
<dbReference type="GO" id="GO:0015976">
    <property type="term" value="P:carbon utilization"/>
    <property type="evidence" value="ECO:0007669"/>
    <property type="project" value="InterPro"/>
</dbReference>
<dbReference type="InterPro" id="IPR001765">
    <property type="entry name" value="Carbonic_anhydrase"/>
</dbReference>
<proteinExistence type="inferred from homology"/>
<accession>A0A371R2S3</accession>
<dbReference type="SUPFAM" id="SSF53056">
    <property type="entry name" value="beta-carbonic anhydrase, cab"/>
    <property type="match status" value="1"/>
</dbReference>
<dbReference type="RefSeq" id="WP_116420447.1">
    <property type="nucleotide sequence ID" value="NZ_NMUE01000003.1"/>
</dbReference>
<dbReference type="PANTHER" id="PTHR11002:SF76">
    <property type="entry name" value="CARBONIC ANHYDRASE"/>
    <property type="match status" value="1"/>
</dbReference>
<evidence type="ECO:0000313" key="9">
    <source>
        <dbReference type="Proteomes" id="UP000257123"/>
    </source>
</evidence>
<keyword evidence="5" id="KW-0456">Lyase</keyword>
<dbReference type="AlphaFoldDB" id="A0A371R2S3"/>
<evidence type="ECO:0000256" key="7">
    <source>
        <dbReference type="PIRSR" id="PIRSR601765-2"/>
    </source>
</evidence>
<dbReference type="GO" id="GO:0004089">
    <property type="term" value="F:carbonate dehydratase activity"/>
    <property type="evidence" value="ECO:0007669"/>
    <property type="project" value="UniProtKB-EC"/>
</dbReference>